<comment type="similarity">
    <text evidence="1">Belongs to the peptidase S1 family.</text>
</comment>
<keyword evidence="2" id="KW-1015">Disulfide bond</keyword>
<dbReference type="PANTHER" id="PTHR24276">
    <property type="entry name" value="POLYSERASE-RELATED"/>
    <property type="match status" value="1"/>
</dbReference>
<dbReference type="FunFam" id="2.40.10.10:FF:000002">
    <property type="entry name" value="Transmembrane protease serine"/>
    <property type="match status" value="1"/>
</dbReference>
<proteinExistence type="inferred from homology"/>
<dbReference type="InterPro" id="IPR001254">
    <property type="entry name" value="Trypsin_dom"/>
</dbReference>
<evidence type="ECO:0000256" key="1">
    <source>
        <dbReference type="ARBA" id="ARBA00007664"/>
    </source>
</evidence>
<keyword evidence="3" id="KW-0645">Protease</keyword>
<dbReference type="InterPro" id="IPR050430">
    <property type="entry name" value="Peptidase_S1"/>
</dbReference>
<protein>
    <submittedName>
        <fullName evidence="6">Trypsin</fullName>
    </submittedName>
</protein>
<feature type="signal peptide" evidence="4">
    <location>
        <begin position="1"/>
        <end position="30"/>
    </location>
</feature>
<dbReference type="OrthoDB" id="1496095at2"/>
<keyword evidence="3" id="KW-0378">Hydrolase</keyword>
<dbReference type="InterPro" id="IPR033116">
    <property type="entry name" value="TRYPSIN_SER"/>
</dbReference>
<dbReference type="InterPro" id="IPR001314">
    <property type="entry name" value="Peptidase_S1A"/>
</dbReference>
<dbReference type="InterPro" id="IPR018114">
    <property type="entry name" value="TRYPSIN_HIS"/>
</dbReference>
<gene>
    <name evidence="6" type="ORF">SAMN04489718_1801</name>
</gene>
<dbReference type="InterPro" id="IPR043504">
    <property type="entry name" value="Peptidase_S1_PA_chymotrypsin"/>
</dbReference>
<sequence>MRQRVWRHRSATLLIVTALWALLVPAGAVASEPGDTARSSAAAPVVGGEPADVADHPWVVYLVDAAGKQFCGGAVAASDKVVTAGHCVADQQPDRIRVVAGRTDKNTQAGTVTGVSGIWVHPEYTDPYRGADVAVLTLRDSLSRASLPLAGDEDGALYEPGTKATVLGWGATSEGGGPSDILRKATVPVVADSECGQTYGSNFVPGAMVCAGYAEGGVDGCQGDSGGPLVAGGKLIGVVSWGIGCARPGKPGVYTEMASYADQVRAQLS</sequence>
<organism evidence="6 7">
    <name type="scientific">Actinopolyspora saharensis</name>
    <dbReference type="NCBI Taxonomy" id="995062"/>
    <lineage>
        <taxon>Bacteria</taxon>
        <taxon>Bacillati</taxon>
        <taxon>Actinomycetota</taxon>
        <taxon>Actinomycetes</taxon>
        <taxon>Actinopolysporales</taxon>
        <taxon>Actinopolysporaceae</taxon>
        <taxon>Actinopolyspora</taxon>
    </lineage>
</organism>
<dbReference type="SMART" id="SM00020">
    <property type="entry name" value="Tryp_SPc"/>
    <property type="match status" value="1"/>
</dbReference>
<dbReference type="PROSITE" id="PS00134">
    <property type="entry name" value="TRYPSIN_HIS"/>
    <property type="match status" value="1"/>
</dbReference>
<dbReference type="PANTHER" id="PTHR24276:SF98">
    <property type="entry name" value="FI18310P1-RELATED"/>
    <property type="match status" value="1"/>
</dbReference>
<dbReference type="Pfam" id="PF00089">
    <property type="entry name" value="Trypsin"/>
    <property type="match status" value="1"/>
</dbReference>
<dbReference type="STRING" id="995062.SAMN04489718_1801"/>
<dbReference type="PROSITE" id="PS50240">
    <property type="entry name" value="TRYPSIN_DOM"/>
    <property type="match status" value="1"/>
</dbReference>
<dbReference type="FunFam" id="2.40.10.10:FF:000068">
    <property type="entry name" value="transmembrane protease serine 2"/>
    <property type="match status" value="1"/>
</dbReference>
<dbReference type="Proteomes" id="UP000199301">
    <property type="component" value="Unassembled WGS sequence"/>
</dbReference>
<dbReference type="CDD" id="cd00190">
    <property type="entry name" value="Tryp_SPc"/>
    <property type="match status" value="1"/>
</dbReference>
<name>A0A1H1AZ21_9ACTN</name>
<keyword evidence="3" id="KW-0720">Serine protease</keyword>
<reference evidence="7" key="1">
    <citation type="submission" date="2016-10" db="EMBL/GenBank/DDBJ databases">
        <authorList>
            <person name="Varghese N."/>
            <person name="Submissions S."/>
        </authorList>
    </citation>
    <scope>NUCLEOTIDE SEQUENCE [LARGE SCALE GENOMIC DNA]</scope>
    <source>
        <strain evidence="7">DSM 45459</strain>
    </source>
</reference>
<dbReference type="EMBL" id="FNKO01000001">
    <property type="protein sequence ID" value="SDQ44907.1"/>
    <property type="molecule type" value="Genomic_DNA"/>
</dbReference>
<keyword evidence="7" id="KW-1185">Reference proteome</keyword>
<evidence type="ECO:0000256" key="3">
    <source>
        <dbReference type="RuleBase" id="RU363034"/>
    </source>
</evidence>
<dbReference type="GO" id="GO:0004252">
    <property type="term" value="F:serine-type endopeptidase activity"/>
    <property type="evidence" value="ECO:0007669"/>
    <property type="project" value="InterPro"/>
</dbReference>
<accession>A0A1H1AZ21</accession>
<evidence type="ECO:0000313" key="6">
    <source>
        <dbReference type="EMBL" id="SDQ44907.1"/>
    </source>
</evidence>
<dbReference type="InterPro" id="IPR009003">
    <property type="entry name" value="Peptidase_S1_PA"/>
</dbReference>
<dbReference type="Gene3D" id="2.40.10.10">
    <property type="entry name" value="Trypsin-like serine proteases"/>
    <property type="match status" value="1"/>
</dbReference>
<dbReference type="SUPFAM" id="SSF50494">
    <property type="entry name" value="Trypsin-like serine proteases"/>
    <property type="match status" value="1"/>
</dbReference>
<dbReference type="PRINTS" id="PR00722">
    <property type="entry name" value="CHYMOTRYPSIN"/>
</dbReference>
<feature type="chain" id="PRO_5011633054" evidence="4">
    <location>
        <begin position="31"/>
        <end position="269"/>
    </location>
</feature>
<evidence type="ECO:0000259" key="5">
    <source>
        <dbReference type="PROSITE" id="PS50240"/>
    </source>
</evidence>
<dbReference type="GO" id="GO:0006508">
    <property type="term" value="P:proteolysis"/>
    <property type="evidence" value="ECO:0007669"/>
    <property type="project" value="UniProtKB-KW"/>
</dbReference>
<evidence type="ECO:0000313" key="7">
    <source>
        <dbReference type="Proteomes" id="UP000199301"/>
    </source>
</evidence>
<feature type="domain" description="Peptidase S1" evidence="5">
    <location>
        <begin position="45"/>
        <end position="269"/>
    </location>
</feature>
<dbReference type="RefSeq" id="WP_092522407.1">
    <property type="nucleotide sequence ID" value="NZ_FNKO01000001.1"/>
</dbReference>
<evidence type="ECO:0000256" key="2">
    <source>
        <dbReference type="ARBA" id="ARBA00023157"/>
    </source>
</evidence>
<dbReference type="PROSITE" id="PS00135">
    <property type="entry name" value="TRYPSIN_SER"/>
    <property type="match status" value="1"/>
</dbReference>
<evidence type="ECO:0000256" key="4">
    <source>
        <dbReference type="SAM" id="SignalP"/>
    </source>
</evidence>
<keyword evidence="4" id="KW-0732">Signal</keyword>
<dbReference type="AlphaFoldDB" id="A0A1H1AZ21"/>